<evidence type="ECO:0000256" key="1">
    <source>
        <dbReference type="ARBA" id="ARBA00001933"/>
    </source>
</evidence>
<dbReference type="Gene3D" id="3.90.1150.10">
    <property type="entry name" value="Aspartate Aminotransferase, domain 1"/>
    <property type="match status" value="1"/>
</dbReference>
<dbReference type="GO" id="GO:0008483">
    <property type="term" value="F:transaminase activity"/>
    <property type="evidence" value="ECO:0007669"/>
    <property type="project" value="UniProtKB-KW"/>
</dbReference>
<name>A0ABD6N7T1_9PSED</name>
<keyword evidence="3 7" id="KW-0032">Aminotransferase</keyword>
<dbReference type="FunFam" id="3.40.640.10:FF:000014">
    <property type="entry name" value="Adenosylmethionine-8-amino-7-oxononanoate aminotransferase, probable"/>
    <property type="match status" value="1"/>
</dbReference>
<sequence length="454" mass="49802">MSSKNSAWLKEHNTRHIMHPMQDPKALRDNQPVIIESGDGVHITDVDGRRFIDCQGGLWCVNAGYGRKEIVEAVTRQMEKLAYYSLFPGSSNAPSIELSQKLIELTAEEGMAKVSFGLGGSDAVESALKISRQYWKLEGQADKYKFISLYNGYHGLNFGGMSACGGIAWRSSYEPLMPGFIQVEGPHLYRNPFTNDPQELAEICAQIMERQIEVQGAHTVAAIIAEPIQGAGGVIVPPASYWPRLRQIADKYNVLLIADEVITGLGRSGNLFGSRGWGVKPDIMCLAKGISSGYVPLSATLVNARVAKAWENDAGFTSVYMHGYTYSGHPVSCAAGLAAIDLVVKENLAENARVVGDYFKERLLELKDKHRAIGDVRGKGLMIAVELVKDRASKEPFGPEDAFPNAISESCVNNGVMVRTILNKLIISPPLTFTRDHVDEVISVLDQAFTLNRW</sequence>
<dbReference type="SUPFAM" id="SSF53383">
    <property type="entry name" value="PLP-dependent transferases"/>
    <property type="match status" value="1"/>
</dbReference>
<dbReference type="NCBIfam" id="NF005683">
    <property type="entry name" value="PRK07481.1"/>
    <property type="match status" value="1"/>
</dbReference>
<evidence type="ECO:0000256" key="6">
    <source>
        <dbReference type="RuleBase" id="RU003560"/>
    </source>
</evidence>
<dbReference type="Pfam" id="PF00202">
    <property type="entry name" value="Aminotran_3"/>
    <property type="match status" value="1"/>
</dbReference>
<dbReference type="Proteomes" id="UP000704738">
    <property type="component" value="Unassembled WGS sequence"/>
</dbReference>
<evidence type="ECO:0000256" key="4">
    <source>
        <dbReference type="ARBA" id="ARBA00022679"/>
    </source>
</evidence>
<dbReference type="InterPro" id="IPR005814">
    <property type="entry name" value="Aminotrans_3"/>
</dbReference>
<organism evidence="7 8">
    <name type="scientific">Pseudomonas hunanensis</name>
    <dbReference type="NCBI Taxonomy" id="1247546"/>
    <lineage>
        <taxon>Bacteria</taxon>
        <taxon>Pseudomonadati</taxon>
        <taxon>Pseudomonadota</taxon>
        <taxon>Gammaproteobacteria</taxon>
        <taxon>Pseudomonadales</taxon>
        <taxon>Pseudomonadaceae</taxon>
        <taxon>Pseudomonas</taxon>
    </lineage>
</organism>
<dbReference type="PIRSF" id="PIRSF000521">
    <property type="entry name" value="Transaminase_4ab_Lys_Orn"/>
    <property type="match status" value="1"/>
</dbReference>
<reference evidence="7 8" key="1">
    <citation type="submission" date="2018-06" db="EMBL/GenBank/DDBJ databases">
        <title>Bacteria isolated from soil of Wuhan.</title>
        <authorList>
            <person name="Xiang W."/>
            <person name="Huang C."/>
        </authorList>
    </citation>
    <scope>NUCLEOTIDE SEQUENCE [LARGE SCALE GENOMIC DNA]</scope>
    <source>
        <strain evidence="8">xwS4</strain>
    </source>
</reference>
<keyword evidence="4" id="KW-0808">Transferase</keyword>
<comment type="caution">
    <text evidence="7">The sequence shown here is derived from an EMBL/GenBank/DDBJ whole genome shotgun (WGS) entry which is preliminary data.</text>
</comment>
<dbReference type="PROSITE" id="PS00600">
    <property type="entry name" value="AA_TRANSFER_CLASS_3"/>
    <property type="match status" value="1"/>
</dbReference>
<evidence type="ECO:0000256" key="3">
    <source>
        <dbReference type="ARBA" id="ARBA00022576"/>
    </source>
</evidence>
<evidence type="ECO:0000256" key="2">
    <source>
        <dbReference type="ARBA" id="ARBA00008954"/>
    </source>
</evidence>
<comment type="similarity">
    <text evidence="2 6">Belongs to the class-III pyridoxal-phosphate-dependent aminotransferase family.</text>
</comment>
<dbReference type="PANTHER" id="PTHR43094">
    <property type="entry name" value="AMINOTRANSFERASE"/>
    <property type="match status" value="1"/>
</dbReference>
<accession>A0ABD6N7T1</accession>
<dbReference type="Gene3D" id="3.40.640.10">
    <property type="entry name" value="Type I PLP-dependent aspartate aminotransferase-like (Major domain)"/>
    <property type="match status" value="1"/>
</dbReference>
<dbReference type="EMBL" id="QJRE01000113">
    <property type="protein sequence ID" value="NWL47411.1"/>
    <property type="molecule type" value="Genomic_DNA"/>
</dbReference>
<dbReference type="AlphaFoldDB" id="A0ABD6N7T1"/>
<dbReference type="InterPro" id="IPR015424">
    <property type="entry name" value="PyrdxlP-dep_Trfase"/>
</dbReference>
<dbReference type="RefSeq" id="WP_179053087.1">
    <property type="nucleotide sequence ID" value="NZ_QJRE01000113.1"/>
</dbReference>
<proteinExistence type="inferred from homology"/>
<dbReference type="InterPro" id="IPR015421">
    <property type="entry name" value="PyrdxlP-dep_Trfase_major"/>
</dbReference>
<dbReference type="CDD" id="cd00610">
    <property type="entry name" value="OAT_like"/>
    <property type="match status" value="1"/>
</dbReference>
<evidence type="ECO:0000256" key="5">
    <source>
        <dbReference type="ARBA" id="ARBA00022898"/>
    </source>
</evidence>
<comment type="cofactor">
    <cofactor evidence="1">
        <name>pyridoxal 5'-phosphate</name>
        <dbReference type="ChEBI" id="CHEBI:597326"/>
    </cofactor>
</comment>
<dbReference type="InterPro" id="IPR015422">
    <property type="entry name" value="PyrdxlP-dep_Trfase_small"/>
</dbReference>
<dbReference type="InterPro" id="IPR049704">
    <property type="entry name" value="Aminotrans_3_PPA_site"/>
</dbReference>
<evidence type="ECO:0000313" key="7">
    <source>
        <dbReference type="EMBL" id="NWL47411.1"/>
    </source>
</evidence>
<keyword evidence="5 6" id="KW-0663">Pyridoxal phosphate</keyword>
<evidence type="ECO:0000313" key="8">
    <source>
        <dbReference type="Proteomes" id="UP000704738"/>
    </source>
</evidence>
<dbReference type="PANTHER" id="PTHR43094:SF1">
    <property type="entry name" value="AMINOTRANSFERASE CLASS-III"/>
    <property type="match status" value="1"/>
</dbReference>
<gene>
    <name evidence="7" type="ORF">DM819_16525</name>
</gene>
<protein>
    <submittedName>
        <fullName evidence="7">Aspartate aminotransferase family protein</fullName>
    </submittedName>
</protein>